<comment type="caution">
    <text evidence="1">The sequence shown here is derived from an EMBL/GenBank/DDBJ whole genome shotgun (WGS) entry which is preliminary data.</text>
</comment>
<proteinExistence type="predicted"/>
<name>A0A4R3K527_9FIRM</name>
<evidence type="ECO:0000313" key="1">
    <source>
        <dbReference type="EMBL" id="TCS77869.1"/>
    </source>
</evidence>
<dbReference type="EMBL" id="SLZZ01000014">
    <property type="protein sequence ID" value="TCS77869.1"/>
    <property type="molecule type" value="Genomic_DNA"/>
</dbReference>
<protein>
    <submittedName>
        <fullName evidence="1">Uncharacterized protein</fullName>
    </submittedName>
</protein>
<keyword evidence="2" id="KW-1185">Reference proteome</keyword>
<accession>A0A4R3K527</accession>
<gene>
    <name evidence="1" type="ORF">EDD59_11421</name>
</gene>
<organism evidence="1 2">
    <name type="scientific">Muricomes intestini</name>
    <dbReference type="NCBI Taxonomy" id="1796634"/>
    <lineage>
        <taxon>Bacteria</taxon>
        <taxon>Bacillati</taxon>
        <taxon>Bacillota</taxon>
        <taxon>Clostridia</taxon>
        <taxon>Lachnospirales</taxon>
        <taxon>Lachnospiraceae</taxon>
        <taxon>Muricomes</taxon>
    </lineage>
</organism>
<dbReference type="Proteomes" id="UP000295726">
    <property type="component" value="Unassembled WGS sequence"/>
</dbReference>
<dbReference type="AlphaFoldDB" id="A0A4R3K527"/>
<reference evidence="1 2" key="1">
    <citation type="submission" date="2019-03" db="EMBL/GenBank/DDBJ databases">
        <title>Genomic Encyclopedia of Type Strains, Phase IV (KMG-IV): sequencing the most valuable type-strain genomes for metagenomic binning, comparative biology and taxonomic classification.</title>
        <authorList>
            <person name="Goeker M."/>
        </authorList>
    </citation>
    <scope>NUCLEOTIDE SEQUENCE [LARGE SCALE GENOMIC DNA]</scope>
    <source>
        <strain evidence="1 2">DSM 29489</strain>
    </source>
</reference>
<evidence type="ECO:0000313" key="2">
    <source>
        <dbReference type="Proteomes" id="UP000295726"/>
    </source>
</evidence>
<sequence length="181" mass="20208">MRIDNAFVEEVSCSNNSNGNILVSYSMPERNNMNSIQTIRLNLNRHTTILNSFGHRTCLCCIQPGMWVNVVFSLFMTKSIPPQSNAFFVHIQKRPCSTSSVSTGRIILVDYDNLFLITEALNSINNQTKFIVTATTTITNRFGASITFNALQPGQMVKITHANFQTASIPPQTTAFNIQLL</sequence>